<keyword evidence="4 7" id="KW-1133">Transmembrane helix</keyword>
<dbReference type="InterPro" id="IPR001425">
    <property type="entry name" value="Arc/bac/fun_rhodopsins"/>
</dbReference>
<feature type="transmembrane region" description="Helical" evidence="7">
    <location>
        <begin position="51"/>
        <end position="76"/>
    </location>
</feature>
<keyword evidence="5 7" id="KW-0472">Membrane</keyword>
<keyword evidence="3 7" id="KW-0812">Transmembrane</keyword>
<evidence type="ECO:0000256" key="8">
    <source>
        <dbReference type="SAM" id="SignalP"/>
    </source>
</evidence>
<dbReference type="OrthoDB" id="422579at2759"/>
<dbReference type="Gene3D" id="1.20.1070.10">
    <property type="entry name" value="Rhodopsin 7-helix transmembrane proteins"/>
    <property type="match status" value="1"/>
</dbReference>
<organism evidence="9">
    <name type="scientific">Cladocopium goreaui</name>
    <dbReference type="NCBI Taxonomy" id="2562237"/>
    <lineage>
        <taxon>Eukaryota</taxon>
        <taxon>Sar</taxon>
        <taxon>Alveolata</taxon>
        <taxon>Dinophyceae</taxon>
        <taxon>Suessiales</taxon>
        <taxon>Symbiodiniaceae</taxon>
        <taxon>Cladocopium</taxon>
    </lineage>
</organism>
<proteinExistence type="inferred from homology"/>
<evidence type="ECO:0000313" key="9">
    <source>
        <dbReference type="EMBL" id="CAI3973237.1"/>
    </source>
</evidence>
<reference evidence="10" key="2">
    <citation type="submission" date="2024-04" db="EMBL/GenBank/DDBJ databases">
        <authorList>
            <person name="Chen Y."/>
            <person name="Shah S."/>
            <person name="Dougan E. K."/>
            <person name="Thang M."/>
            <person name="Chan C."/>
        </authorList>
    </citation>
    <scope>NUCLEOTIDE SEQUENCE [LARGE SCALE GENOMIC DNA]</scope>
</reference>
<dbReference type="EMBL" id="CAMXCT030000060">
    <property type="protein sequence ID" value="CAL4760549.1"/>
    <property type="molecule type" value="Genomic_DNA"/>
</dbReference>
<gene>
    <name evidence="9" type="ORF">C1SCF055_LOCUS1758</name>
</gene>
<comment type="caution">
    <text evidence="9">The sequence shown here is derived from an EMBL/GenBank/DDBJ whole genome shotgun (WGS) entry which is preliminary data.</text>
</comment>
<dbReference type="AlphaFoldDB" id="A0A9P1FGR0"/>
<feature type="transmembrane region" description="Helical" evidence="7">
    <location>
        <begin position="176"/>
        <end position="196"/>
    </location>
</feature>
<evidence type="ECO:0000256" key="7">
    <source>
        <dbReference type="SAM" id="Phobius"/>
    </source>
</evidence>
<dbReference type="EMBL" id="CAMXCT010000060">
    <property type="protein sequence ID" value="CAI3973237.1"/>
    <property type="molecule type" value="Genomic_DNA"/>
</dbReference>
<evidence type="ECO:0000256" key="6">
    <source>
        <dbReference type="SAM" id="MobiDB-lite"/>
    </source>
</evidence>
<evidence type="ECO:0000256" key="1">
    <source>
        <dbReference type="ARBA" id="ARBA00004141"/>
    </source>
</evidence>
<reference evidence="9" key="1">
    <citation type="submission" date="2022-10" db="EMBL/GenBank/DDBJ databases">
        <authorList>
            <person name="Chen Y."/>
            <person name="Dougan E. K."/>
            <person name="Chan C."/>
            <person name="Rhodes N."/>
            <person name="Thang M."/>
        </authorList>
    </citation>
    <scope>NUCLEOTIDE SEQUENCE</scope>
</reference>
<dbReference type="EMBL" id="CAMXCT020000060">
    <property type="protein sequence ID" value="CAL1126612.1"/>
    <property type="molecule type" value="Genomic_DNA"/>
</dbReference>
<feature type="transmembrane region" description="Helical" evidence="7">
    <location>
        <begin position="267"/>
        <end position="285"/>
    </location>
</feature>
<dbReference type="SUPFAM" id="SSF81321">
    <property type="entry name" value="Family A G protein-coupled receptor-like"/>
    <property type="match status" value="1"/>
</dbReference>
<protein>
    <submittedName>
        <fullName evidence="9">Uncharacterized protein</fullName>
    </submittedName>
</protein>
<sequence length="723" mass="78887">MSRMMSTALGQLAVWILATLITWALCWRIVSPVNCREEPSCLRQMQIHPGHYHVISTTALTAMAGHEVVGLVAAYFGAQKARTLIPHIRSRCLPSFLLAVMFGTLAIVEWLFSHSDRTLAHVMHNSDGLTPGARPTYTLQYLEFNINVPILFILSGYCSLGRPLPEVSRPLVVTNIYIILAWAATATASGILKWLLIATSFGMFAWASRDIVQWCKEFERTAPRDLPSRSVRPWISHGLIVEFLAYGLVYLLSGLGLICAETERKSFFALTFGSKIAICAIFVFIRADEYHKTLTDVLRKVSVSNVGMISILRGSFDILLPCVVDSYGRCKFPPQMSGDMAKLEKILGCTVAGANFKDLLAESDRADFAAYLRNVIRQADFPQDTSESVALWTCENAMPPIAQVLNSKLQGREQKLTASVHLSVVPKSSGVGRAERHERHLVAAIRLSDEIQDAELDQKGAVFQDFKVNQRQTSEQSTGTNVSDAQTHCDTDSTNSGIVANLADLRKLGASLVLHASADEEASNWGPSLVTDDALSHLGAMAEQEAAFVKGKVAMDARLVGTWEGSTSHELGGYHQRIEFKNDCVNAEVTVMGQTLPAHISMNCSVEPHRLDIEVIPHGSVMAPPPIPYIFKIVGDSLHLCGPADSSMKRAKAFEGPGLCIMERVSLPELEPEWSRTSSPASEAAAAAKPPPKPAKSWASEPILAASLTLAVTSTLIALRKSL</sequence>
<feature type="chain" id="PRO_5043271838" evidence="8">
    <location>
        <begin position="27"/>
        <end position="723"/>
    </location>
</feature>
<feature type="signal peptide" evidence="8">
    <location>
        <begin position="1"/>
        <end position="26"/>
    </location>
</feature>
<accession>A0A9P1FGR0</accession>
<evidence type="ECO:0000256" key="3">
    <source>
        <dbReference type="ARBA" id="ARBA00022692"/>
    </source>
</evidence>
<evidence type="ECO:0000256" key="4">
    <source>
        <dbReference type="ARBA" id="ARBA00022989"/>
    </source>
</evidence>
<dbReference type="GO" id="GO:0016020">
    <property type="term" value="C:membrane"/>
    <property type="evidence" value="ECO:0007669"/>
    <property type="project" value="UniProtKB-SubCell"/>
</dbReference>
<feature type="transmembrane region" description="Helical" evidence="7">
    <location>
        <begin position="96"/>
        <end position="113"/>
    </location>
</feature>
<evidence type="ECO:0000313" key="11">
    <source>
        <dbReference type="Proteomes" id="UP001152797"/>
    </source>
</evidence>
<feature type="transmembrane region" description="Helical" evidence="7">
    <location>
        <begin position="234"/>
        <end position="260"/>
    </location>
</feature>
<comment type="similarity">
    <text evidence="2">Belongs to the archaeal/bacterial/fungal opsin family.</text>
</comment>
<feature type="region of interest" description="Disordered" evidence="6">
    <location>
        <begin position="671"/>
        <end position="697"/>
    </location>
</feature>
<evidence type="ECO:0000256" key="2">
    <source>
        <dbReference type="ARBA" id="ARBA00008130"/>
    </source>
</evidence>
<feature type="compositionally biased region" description="Low complexity" evidence="6">
    <location>
        <begin position="678"/>
        <end position="688"/>
    </location>
</feature>
<comment type="subcellular location">
    <subcellularLocation>
        <location evidence="1">Membrane</location>
        <topology evidence="1">Multi-pass membrane protein</topology>
    </subcellularLocation>
</comment>
<keyword evidence="11" id="KW-1185">Reference proteome</keyword>
<evidence type="ECO:0000313" key="10">
    <source>
        <dbReference type="EMBL" id="CAL1126612.1"/>
    </source>
</evidence>
<dbReference type="SMART" id="SM01021">
    <property type="entry name" value="Bac_rhodopsin"/>
    <property type="match status" value="1"/>
</dbReference>
<name>A0A9P1FGR0_9DINO</name>
<dbReference type="Proteomes" id="UP001152797">
    <property type="component" value="Unassembled WGS sequence"/>
</dbReference>
<keyword evidence="8" id="KW-0732">Signal</keyword>
<feature type="transmembrane region" description="Helical" evidence="7">
    <location>
        <begin position="144"/>
        <end position="164"/>
    </location>
</feature>
<evidence type="ECO:0000256" key="5">
    <source>
        <dbReference type="ARBA" id="ARBA00023136"/>
    </source>
</evidence>